<evidence type="ECO:0000256" key="6">
    <source>
        <dbReference type="ARBA" id="ARBA00022729"/>
    </source>
</evidence>
<evidence type="ECO:0000256" key="12">
    <source>
        <dbReference type="ARBA" id="ARBA00023136"/>
    </source>
</evidence>
<dbReference type="FunFam" id="2.60.40.10:FF:000503">
    <property type="entry name" value="Hemicentin 1"/>
    <property type="match status" value="1"/>
</dbReference>
<feature type="compositionally biased region" description="Acidic residues" evidence="18">
    <location>
        <begin position="356"/>
        <end position="369"/>
    </location>
</feature>
<feature type="signal peptide" evidence="20">
    <location>
        <begin position="1"/>
        <end position="24"/>
    </location>
</feature>
<evidence type="ECO:0000256" key="17">
    <source>
        <dbReference type="ARBA" id="ARBA00023319"/>
    </source>
</evidence>
<evidence type="ECO:0000256" key="5">
    <source>
        <dbReference type="ARBA" id="ARBA00022692"/>
    </source>
</evidence>
<dbReference type="GO" id="GO:0005524">
    <property type="term" value="F:ATP binding"/>
    <property type="evidence" value="ECO:0007669"/>
    <property type="project" value="UniProtKB-KW"/>
</dbReference>
<dbReference type="SMART" id="SM00408">
    <property type="entry name" value="IGc2"/>
    <property type="match status" value="2"/>
</dbReference>
<feature type="transmembrane region" description="Helical" evidence="19">
    <location>
        <begin position="414"/>
        <end position="441"/>
    </location>
</feature>
<feature type="compositionally biased region" description="Basic residues" evidence="18">
    <location>
        <begin position="269"/>
        <end position="298"/>
    </location>
</feature>
<reference evidence="22" key="1">
    <citation type="journal article" date="2019" name="bioRxiv">
        <title>The Genome of the Zebra Mussel, Dreissena polymorpha: A Resource for Invasive Species Research.</title>
        <authorList>
            <person name="McCartney M.A."/>
            <person name="Auch B."/>
            <person name="Kono T."/>
            <person name="Mallez S."/>
            <person name="Zhang Y."/>
            <person name="Obille A."/>
            <person name="Becker A."/>
            <person name="Abrahante J.E."/>
            <person name="Garbe J."/>
            <person name="Badalamenti J.P."/>
            <person name="Herman A."/>
            <person name="Mangelson H."/>
            <person name="Liachko I."/>
            <person name="Sullivan S."/>
            <person name="Sone E.D."/>
            <person name="Koren S."/>
            <person name="Silverstein K.A.T."/>
            <person name="Beckman K.B."/>
            <person name="Gohl D.M."/>
        </authorList>
    </citation>
    <scope>NUCLEOTIDE SEQUENCE</scope>
    <source>
        <strain evidence="22">Duluth1</strain>
        <tissue evidence="22">Whole animal</tissue>
    </source>
</reference>
<dbReference type="SMART" id="SM00409">
    <property type="entry name" value="IG"/>
    <property type="match status" value="2"/>
</dbReference>
<feature type="region of interest" description="Disordered" evidence="18">
    <location>
        <begin position="227"/>
        <end position="313"/>
    </location>
</feature>
<feature type="region of interest" description="Disordered" evidence="18">
    <location>
        <begin position="382"/>
        <end position="405"/>
    </location>
</feature>
<gene>
    <name evidence="22" type="ORF">DPMN_062627</name>
</gene>
<keyword evidence="5 19" id="KW-0812">Transmembrane</keyword>
<feature type="compositionally biased region" description="Low complexity" evidence="18">
    <location>
        <begin position="227"/>
        <end position="266"/>
    </location>
</feature>
<dbReference type="InterPro" id="IPR007110">
    <property type="entry name" value="Ig-like_dom"/>
</dbReference>
<evidence type="ECO:0000256" key="4">
    <source>
        <dbReference type="ARBA" id="ARBA00022679"/>
    </source>
</evidence>
<keyword evidence="14" id="KW-1015">Disulfide bond</keyword>
<keyword evidence="10" id="KW-0067">ATP-binding</keyword>
<dbReference type="InterPro" id="IPR003599">
    <property type="entry name" value="Ig_sub"/>
</dbReference>
<dbReference type="EMBL" id="JAIWYP010000013">
    <property type="protein sequence ID" value="KAH3719756.1"/>
    <property type="molecule type" value="Genomic_DNA"/>
</dbReference>
<feature type="region of interest" description="Disordered" evidence="18">
    <location>
        <begin position="348"/>
        <end position="369"/>
    </location>
</feature>
<evidence type="ECO:0000256" key="2">
    <source>
        <dbReference type="ARBA" id="ARBA00011902"/>
    </source>
</evidence>
<keyword evidence="15" id="KW-0675">Receptor</keyword>
<feature type="domain" description="Ig-like" evidence="21">
    <location>
        <begin position="129"/>
        <end position="220"/>
    </location>
</feature>
<dbReference type="GO" id="GO:0004714">
    <property type="term" value="F:transmembrane receptor protein tyrosine kinase activity"/>
    <property type="evidence" value="ECO:0007669"/>
    <property type="project" value="UniProtKB-EC"/>
</dbReference>
<dbReference type="FunFam" id="2.60.40.10:FF:000020">
    <property type="entry name" value="Fibroblast growth factor receptor"/>
    <property type="match status" value="1"/>
</dbReference>
<dbReference type="OrthoDB" id="6156543at2759"/>
<evidence type="ECO:0000256" key="10">
    <source>
        <dbReference type="ARBA" id="ARBA00022840"/>
    </source>
</evidence>
<keyword evidence="4" id="KW-0808">Transferase</keyword>
<comment type="subcellular location">
    <subcellularLocation>
        <location evidence="1">Membrane</location>
        <topology evidence="1">Single-pass membrane protein</topology>
    </subcellularLocation>
</comment>
<evidence type="ECO:0000256" key="18">
    <source>
        <dbReference type="SAM" id="MobiDB-lite"/>
    </source>
</evidence>
<evidence type="ECO:0000256" key="9">
    <source>
        <dbReference type="ARBA" id="ARBA00022777"/>
    </source>
</evidence>
<keyword evidence="3" id="KW-0597">Phosphoprotein</keyword>
<keyword evidence="16" id="KW-0325">Glycoprotein</keyword>
<dbReference type="Proteomes" id="UP000828390">
    <property type="component" value="Unassembled WGS sequence"/>
</dbReference>
<keyword evidence="7" id="KW-0677">Repeat</keyword>
<sequence length="454" mass="50712">MSLHCQSWAILALIAALCLTQSTAQEKDRAPEWKEDSDPYINKPSVRALEGYEVKMSCPVKGRPKPDVVWYKDNQPFFPRAAHIRLKGNNLKFENSTVSDSGNYTCVAQNTLGKIEFTYIVEIDKKVWPLEVEVSSNITVVEGESASFYCRVLNDKNAKIQWLRFERTGGPNPPPPRYLASADESPEMLVLHDIGPADAGQYTCLIGNEFGSKYQHMYLTVLKPTTTTSTTTTTTTPTTTTTTTTTTIPTTTTTTRTTSTTTRATTMAPKKKSDPKKKNNKNNKKKDKKKKNKKKDKAKNKDKNVEKYNFDDDVIDPDNDFYDNNQYNIHYNSGGGFNSNTNMYEPMRPPWNENDDKIDDDEEEEEEEGNVDYVLTTRTVEFKNPSVEKNPSGDSSARNASKTASTEEGEIGVWTLYIIVGSVAGGVLLAGLVAIAIALCCQREEESPYKSTSV</sequence>
<feature type="compositionally biased region" description="Basic and acidic residues" evidence="18">
    <location>
        <begin position="299"/>
        <end position="310"/>
    </location>
</feature>
<evidence type="ECO:0000256" key="14">
    <source>
        <dbReference type="ARBA" id="ARBA00023157"/>
    </source>
</evidence>
<dbReference type="Pfam" id="PF07679">
    <property type="entry name" value="I-set"/>
    <property type="match status" value="2"/>
</dbReference>
<reference evidence="22" key="2">
    <citation type="submission" date="2020-11" db="EMBL/GenBank/DDBJ databases">
        <authorList>
            <person name="McCartney M.A."/>
            <person name="Auch B."/>
            <person name="Kono T."/>
            <person name="Mallez S."/>
            <person name="Becker A."/>
            <person name="Gohl D.M."/>
            <person name="Silverstein K.A.T."/>
            <person name="Koren S."/>
            <person name="Bechman K.B."/>
            <person name="Herman A."/>
            <person name="Abrahante J.E."/>
            <person name="Garbe J."/>
        </authorList>
    </citation>
    <scope>NUCLEOTIDE SEQUENCE</scope>
    <source>
        <strain evidence="22">Duluth1</strain>
        <tissue evidence="22">Whole animal</tissue>
    </source>
</reference>
<dbReference type="PANTHER" id="PTHR45889">
    <property type="entry name" value="IG-LIKE DOMAIN-CONTAINING PROTEIN"/>
    <property type="match status" value="1"/>
</dbReference>
<evidence type="ECO:0000256" key="19">
    <source>
        <dbReference type="SAM" id="Phobius"/>
    </source>
</evidence>
<evidence type="ECO:0000256" key="1">
    <source>
        <dbReference type="ARBA" id="ARBA00004167"/>
    </source>
</evidence>
<dbReference type="EC" id="2.7.10.1" evidence="2"/>
<dbReference type="SUPFAM" id="SSF48726">
    <property type="entry name" value="Immunoglobulin"/>
    <property type="match status" value="2"/>
</dbReference>
<keyword evidence="11 19" id="KW-1133">Transmembrane helix</keyword>
<name>A0A9D4C926_DREPO</name>
<evidence type="ECO:0000256" key="20">
    <source>
        <dbReference type="SAM" id="SignalP"/>
    </source>
</evidence>
<dbReference type="AlphaFoldDB" id="A0A9D4C926"/>
<comment type="caution">
    <text evidence="22">The sequence shown here is derived from an EMBL/GenBank/DDBJ whole genome shotgun (WGS) entry which is preliminary data.</text>
</comment>
<dbReference type="Gene3D" id="2.60.40.10">
    <property type="entry name" value="Immunoglobulins"/>
    <property type="match status" value="2"/>
</dbReference>
<keyword evidence="12 19" id="KW-0472">Membrane</keyword>
<dbReference type="PROSITE" id="PS50835">
    <property type="entry name" value="IG_LIKE"/>
    <property type="match status" value="2"/>
</dbReference>
<keyword evidence="8" id="KW-0547">Nucleotide-binding</keyword>
<proteinExistence type="predicted"/>
<dbReference type="InterPro" id="IPR036179">
    <property type="entry name" value="Ig-like_dom_sf"/>
</dbReference>
<keyword evidence="9" id="KW-0418">Kinase</keyword>
<evidence type="ECO:0000256" key="11">
    <source>
        <dbReference type="ARBA" id="ARBA00022989"/>
    </source>
</evidence>
<evidence type="ECO:0000256" key="13">
    <source>
        <dbReference type="ARBA" id="ARBA00023137"/>
    </source>
</evidence>
<dbReference type="InterPro" id="IPR013098">
    <property type="entry name" value="Ig_I-set"/>
</dbReference>
<dbReference type="GO" id="GO:0016020">
    <property type="term" value="C:membrane"/>
    <property type="evidence" value="ECO:0007669"/>
    <property type="project" value="UniProtKB-SubCell"/>
</dbReference>
<dbReference type="PANTHER" id="PTHR45889:SF8">
    <property type="entry name" value="IG-LIKE DOMAIN-CONTAINING PROTEIN"/>
    <property type="match status" value="1"/>
</dbReference>
<keyword evidence="13" id="KW-0829">Tyrosine-protein kinase</keyword>
<feature type="compositionally biased region" description="Polar residues" evidence="18">
    <location>
        <begin position="387"/>
        <end position="405"/>
    </location>
</feature>
<evidence type="ECO:0000256" key="15">
    <source>
        <dbReference type="ARBA" id="ARBA00023170"/>
    </source>
</evidence>
<feature type="chain" id="PRO_5038560772" description="receptor protein-tyrosine kinase" evidence="20">
    <location>
        <begin position="25"/>
        <end position="454"/>
    </location>
</feature>
<dbReference type="InterPro" id="IPR013783">
    <property type="entry name" value="Ig-like_fold"/>
</dbReference>
<keyword evidence="6 20" id="KW-0732">Signal</keyword>
<evidence type="ECO:0000259" key="21">
    <source>
        <dbReference type="PROSITE" id="PS50835"/>
    </source>
</evidence>
<keyword evidence="17" id="KW-0393">Immunoglobulin domain</keyword>
<evidence type="ECO:0000256" key="8">
    <source>
        <dbReference type="ARBA" id="ARBA00022741"/>
    </source>
</evidence>
<evidence type="ECO:0000256" key="7">
    <source>
        <dbReference type="ARBA" id="ARBA00022737"/>
    </source>
</evidence>
<evidence type="ECO:0000313" key="23">
    <source>
        <dbReference type="Proteomes" id="UP000828390"/>
    </source>
</evidence>
<evidence type="ECO:0000256" key="3">
    <source>
        <dbReference type="ARBA" id="ARBA00022553"/>
    </source>
</evidence>
<keyword evidence="23" id="KW-1185">Reference proteome</keyword>
<feature type="domain" description="Ig-like" evidence="21">
    <location>
        <begin position="31"/>
        <end position="118"/>
    </location>
</feature>
<accession>A0A9D4C926</accession>
<evidence type="ECO:0000256" key="16">
    <source>
        <dbReference type="ARBA" id="ARBA00023180"/>
    </source>
</evidence>
<protein>
    <recommendedName>
        <fullName evidence="2">receptor protein-tyrosine kinase</fullName>
        <ecNumber evidence="2">2.7.10.1</ecNumber>
    </recommendedName>
</protein>
<organism evidence="22 23">
    <name type="scientific">Dreissena polymorpha</name>
    <name type="common">Zebra mussel</name>
    <name type="synonym">Mytilus polymorpha</name>
    <dbReference type="NCBI Taxonomy" id="45954"/>
    <lineage>
        <taxon>Eukaryota</taxon>
        <taxon>Metazoa</taxon>
        <taxon>Spiralia</taxon>
        <taxon>Lophotrochozoa</taxon>
        <taxon>Mollusca</taxon>
        <taxon>Bivalvia</taxon>
        <taxon>Autobranchia</taxon>
        <taxon>Heteroconchia</taxon>
        <taxon>Euheterodonta</taxon>
        <taxon>Imparidentia</taxon>
        <taxon>Neoheterodontei</taxon>
        <taxon>Myida</taxon>
        <taxon>Dreissenoidea</taxon>
        <taxon>Dreissenidae</taxon>
        <taxon>Dreissena</taxon>
    </lineage>
</organism>
<evidence type="ECO:0000313" key="22">
    <source>
        <dbReference type="EMBL" id="KAH3719756.1"/>
    </source>
</evidence>
<dbReference type="InterPro" id="IPR003598">
    <property type="entry name" value="Ig_sub2"/>
</dbReference>